<evidence type="ECO:0000256" key="4">
    <source>
        <dbReference type="ARBA" id="ARBA00022723"/>
    </source>
</evidence>
<evidence type="ECO:0000256" key="6">
    <source>
        <dbReference type="PIRSR" id="PIRSR602678-1"/>
    </source>
</evidence>
<dbReference type="InterPro" id="IPR017221">
    <property type="entry name" value="DUF34/NIF3_bac"/>
</dbReference>
<evidence type="ECO:0000256" key="2">
    <source>
        <dbReference type="ARBA" id="ARBA00011643"/>
    </source>
</evidence>
<dbReference type="PANTHER" id="PTHR13799">
    <property type="entry name" value="NGG1 INTERACTING FACTOR 3"/>
    <property type="match status" value="1"/>
</dbReference>
<evidence type="ECO:0000313" key="7">
    <source>
        <dbReference type="EMBL" id="KXB36366.1"/>
    </source>
</evidence>
<dbReference type="FunFam" id="3.40.1390.30:FF:000001">
    <property type="entry name" value="GTP cyclohydrolase 1 type 2"/>
    <property type="match status" value="1"/>
</dbReference>
<dbReference type="GO" id="GO:0005737">
    <property type="term" value="C:cytoplasm"/>
    <property type="evidence" value="ECO:0007669"/>
    <property type="project" value="TreeGrafter"/>
</dbReference>
<feature type="binding site" evidence="6">
    <location>
        <position position="68"/>
    </location>
    <ligand>
        <name>a divalent metal cation</name>
        <dbReference type="ChEBI" id="CHEBI:60240"/>
        <label>1</label>
    </ligand>
</feature>
<dbReference type="SUPFAM" id="SSF102705">
    <property type="entry name" value="NIF3 (NGG1p interacting factor 3)-like"/>
    <property type="match status" value="1"/>
</dbReference>
<dbReference type="STRING" id="87541.AWM71_00630"/>
<evidence type="ECO:0000256" key="3">
    <source>
        <dbReference type="ARBA" id="ARBA00022112"/>
    </source>
</evidence>
<comment type="caution">
    <text evidence="7">The sequence shown here is derived from an EMBL/GenBank/DDBJ whole genome shotgun (WGS) entry which is preliminary data.</text>
</comment>
<dbReference type="NCBIfam" id="TIGR00486">
    <property type="entry name" value="YbgI_SA1388"/>
    <property type="match status" value="1"/>
</dbReference>
<keyword evidence="4 5" id="KW-0479">Metal-binding</keyword>
<proteinExistence type="inferred from homology"/>
<dbReference type="InterPro" id="IPR002678">
    <property type="entry name" value="DUF34/NIF3"/>
</dbReference>
<dbReference type="PANTHER" id="PTHR13799:SF14">
    <property type="entry name" value="GTP CYCLOHYDROLASE 1 TYPE 2 HOMOLOG"/>
    <property type="match status" value="1"/>
</dbReference>
<evidence type="ECO:0000256" key="1">
    <source>
        <dbReference type="ARBA" id="ARBA00006964"/>
    </source>
</evidence>
<gene>
    <name evidence="7" type="ORF">HMPREF3187_00875</name>
</gene>
<dbReference type="Proteomes" id="UP000070422">
    <property type="component" value="Unassembled WGS sequence"/>
</dbReference>
<sequence length="374" mass="41607">MKKNSSVQEVIEAVTVLAPESYAIEGDPIGLHFGKRDQLVHKVLVTLDVRPEVVEEAKEVGADMIFSHHPVIFHSPKVLTEEDPQQAMYAQIIRQGLAVYSAHTNLDAAEGGMNDWLAEAYGLEDVHSFGPHAYEQAYRLITYVPWENVTQLEEALAPYPIGQIGNYSHCQFAVQGEGSFIPNDEAHPAIGQRNTVSRVEEVALSFIAYEREYAQVVEWIKANHPYEEPVVDVIPLANGKRPIAMGRIGRLKEPLRVKDYVEKIKALSGKDGVRYISPDPQKKIQWVAVLGGGGSSYYPKALAAGAEVYLTGDVDYHTGHDILAHGLSVIDPGHAMENICIPKMTAYLREWFDSHQKNIEIVESQVDTDPFHFA</sequence>
<comment type="similarity">
    <text evidence="1 5">Belongs to the GTP cyclohydrolase I type 2/NIF3 family.</text>
</comment>
<dbReference type="AlphaFoldDB" id="A0A133XZI9"/>
<feature type="binding site" evidence="6">
    <location>
        <position position="107"/>
    </location>
    <ligand>
        <name>a divalent metal cation</name>
        <dbReference type="ChEBI" id="CHEBI:60240"/>
        <label>1</label>
    </ligand>
</feature>
<feature type="binding site" evidence="6">
    <location>
        <position position="334"/>
    </location>
    <ligand>
        <name>a divalent metal cation</name>
        <dbReference type="ChEBI" id="CHEBI:60240"/>
        <label>1</label>
    </ligand>
</feature>
<dbReference type="RefSeq" id="WP_060936796.1">
    <property type="nucleotide sequence ID" value="NZ_JASOZP010000014.1"/>
</dbReference>
<feature type="binding site" evidence="6">
    <location>
        <position position="337"/>
    </location>
    <ligand>
        <name>a divalent metal cation</name>
        <dbReference type="ChEBI" id="CHEBI:60240"/>
        <label>1</label>
    </ligand>
</feature>
<dbReference type="EMBL" id="LSCQ01000043">
    <property type="protein sequence ID" value="KXB36366.1"/>
    <property type="molecule type" value="Genomic_DNA"/>
</dbReference>
<dbReference type="Gene3D" id="3.40.1390.30">
    <property type="entry name" value="NIF3 (NGG1p interacting factor 3)-like"/>
    <property type="match status" value="1"/>
</dbReference>
<dbReference type="OrthoDB" id="9792792at2"/>
<reference evidence="7 8" key="1">
    <citation type="submission" date="2016-01" db="EMBL/GenBank/DDBJ databases">
        <authorList>
            <person name="Oliw E.H."/>
        </authorList>
    </citation>
    <scope>NUCLEOTIDE SEQUENCE [LARGE SCALE GENOMIC DNA]</scope>
    <source>
        <strain evidence="7 8">KA00635</strain>
    </source>
</reference>
<feature type="binding site" evidence="6">
    <location>
        <position position="69"/>
    </location>
    <ligand>
        <name>a divalent metal cation</name>
        <dbReference type="ChEBI" id="CHEBI:60240"/>
        <label>1</label>
    </ligand>
</feature>
<comment type="subunit">
    <text evidence="2">Homohexamer.</text>
</comment>
<dbReference type="Pfam" id="PF01784">
    <property type="entry name" value="DUF34_NIF3"/>
    <property type="match status" value="1"/>
</dbReference>
<name>A0A133XZI9_9LACT</name>
<organism evidence="7 8">
    <name type="scientific">Aerococcus christensenii</name>
    <dbReference type="NCBI Taxonomy" id="87541"/>
    <lineage>
        <taxon>Bacteria</taxon>
        <taxon>Bacillati</taxon>
        <taxon>Bacillota</taxon>
        <taxon>Bacilli</taxon>
        <taxon>Lactobacillales</taxon>
        <taxon>Aerococcaceae</taxon>
        <taxon>Aerococcus</taxon>
    </lineage>
</organism>
<dbReference type="PIRSF" id="PIRSF037489">
    <property type="entry name" value="UCP037489_NIF3_YqfO"/>
    <property type="match status" value="1"/>
</dbReference>
<dbReference type="InterPro" id="IPR036069">
    <property type="entry name" value="DUF34/NIF3_sf"/>
</dbReference>
<evidence type="ECO:0000313" key="8">
    <source>
        <dbReference type="Proteomes" id="UP000070422"/>
    </source>
</evidence>
<dbReference type="InterPro" id="IPR015867">
    <property type="entry name" value="N-reg_PII/ATP_PRibTrfase_C"/>
</dbReference>
<dbReference type="PATRIC" id="fig|87541.4.peg.866"/>
<evidence type="ECO:0000256" key="5">
    <source>
        <dbReference type="PIRNR" id="PIRNR037489"/>
    </source>
</evidence>
<accession>A0A133XZI9</accession>
<protein>
    <recommendedName>
        <fullName evidence="3 5">GTP cyclohydrolase 1 type 2 homolog</fullName>
    </recommendedName>
</protein>
<dbReference type="GO" id="GO:0046872">
    <property type="term" value="F:metal ion binding"/>
    <property type="evidence" value="ECO:0007669"/>
    <property type="project" value="UniProtKB-UniRule"/>
</dbReference>
<dbReference type="Gene3D" id="3.30.70.120">
    <property type="match status" value="1"/>
</dbReference>